<feature type="transmembrane region" description="Helical" evidence="1">
    <location>
        <begin position="50"/>
        <end position="72"/>
    </location>
</feature>
<organism evidence="2 3">
    <name type="scientific">Echinostoma caproni</name>
    <dbReference type="NCBI Taxonomy" id="27848"/>
    <lineage>
        <taxon>Eukaryota</taxon>
        <taxon>Metazoa</taxon>
        <taxon>Spiralia</taxon>
        <taxon>Lophotrochozoa</taxon>
        <taxon>Platyhelminthes</taxon>
        <taxon>Trematoda</taxon>
        <taxon>Digenea</taxon>
        <taxon>Plagiorchiida</taxon>
        <taxon>Echinostomata</taxon>
        <taxon>Echinostomatoidea</taxon>
        <taxon>Echinostomatidae</taxon>
        <taxon>Echinostoma</taxon>
    </lineage>
</organism>
<dbReference type="Proteomes" id="UP000272942">
    <property type="component" value="Unassembled WGS sequence"/>
</dbReference>
<dbReference type="AlphaFoldDB" id="A0A3P8LBD5"/>
<dbReference type="Pfam" id="PF13671">
    <property type="entry name" value="AAA_33"/>
    <property type="match status" value="1"/>
</dbReference>
<sequence length="214" mass="24023">METCSVAPKISATMSFLRQVWVIWNQGLSNSPRLTTSGQSTRWKAPVSAYYLYFYCLILISSTSQFAINLGVKFLTPEQLWLDESDDGPFSLPAFDANKLFNSPDPDLPILEKPSKPEMIILVGYPACMKTLTRSLGHIGPDDLGTWQKCVQASKTALSKGQSVVVDNTNMDAESRGRYIEVAKEFKCPVRCFIMETTVEHARHNERVREPVHS</sequence>
<evidence type="ECO:0000256" key="1">
    <source>
        <dbReference type="SAM" id="Phobius"/>
    </source>
</evidence>
<proteinExistence type="predicted"/>
<gene>
    <name evidence="2" type="ORF">ECPE_LOCUS16347</name>
</gene>
<evidence type="ECO:0000313" key="2">
    <source>
        <dbReference type="EMBL" id="VDP93619.1"/>
    </source>
</evidence>
<keyword evidence="1" id="KW-0812">Transmembrane</keyword>
<reference evidence="2 3" key="1">
    <citation type="submission" date="2018-11" db="EMBL/GenBank/DDBJ databases">
        <authorList>
            <consortium name="Pathogen Informatics"/>
        </authorList>
    </citation>
    <scope>NUCLEOTIDE SEQUENCE [LARGE SCALE GENOMIC DNA]</scope>
    <source>
        <strain evidence="2 3">Egypt</strain>
    </source>
</reference>
<dbReference type="SUPFAM" id="SSF52540">
    <property type="entry name" value="P-loop containing nucleoside triphosphate hydrolases"/>
    <property type="match status" value="1"/>
</dbReference>
<dbReference type="InterPro" id="IPR027417">
    <property type="entry name" value="P-loop_NTPase"/>
</dbReference>
<dbReference type="EMBL" id="UZAN01063948">
    <property type="protein sequence ID" value="VDP93619.1"/>
    <property type="molecule type" value="Genomic_DNA"/>
</dbReference>
<keyword evidence="1" id="KW-0472">Membrane</keyword>
<dbReference type="Gene3D" id="3.40.50.300">
    <property type="entry name" value="P-loop containing nucleotide triphosphate hydrolases"/>
    <property type="match status" value="1"/>
</dbReference>
<dbReference type="GO" id="GO:0046403">
    <property type="term" value="F:polynucleotide 3'-phosphatase activity"/>
    <property type="evidence" value="ECO:0007669"/>
    <property type="project" value="TreeGrafter"/>
</dbReference>
<name>A0A3P8LBD5_9TREM</name>
<keyword evidence="3" id="KW-1185">Reference proteome</keyword>
<dbReference type="GO" id="GO:0046404">
    <property type="term" value="F:ATP-dependent polydeoxyribonucleotide 5'-hydroxyl-kinase activity"/>
    <property type="evidence" value="ECO:0007669"/>
    <property type="project" value="TreeGrafter"/>
</dbReference>
<dbReference type="GO" id="GO:0003690">
    <property type="term" value="F:double-stranded DNA binding"/>
    <property type="evidence" value="ECO:0007669"/>
    <property type="project" value="TreeGrafter"/>
</dbReference>
<keyword evidence="1" id="KW-1133">Transmembrane helix</keyword>
<accession>A0A3P8LBD5</accession>
<evidence type="ECO:0000313" key="3">
    <source>
        <dbReference type="Proteomes" id="UP000272942"/>
    </source>
</evidence>
<dbReference type="PANTHER" id="PTHR12083:SF9">
    <property type="entry name" value="BIFUNCTIONAL POLYNUCLEOTIDE PHOSPHATASE_KINASE"/>
    <property type="match status" value="1"/>
</dbReference>
<dbReference type="PANTHER" id="PTHR12083">
    <property type="entry name" value="BIFUNCTIONAL POLYNUCLEOTIDE PHOSPHATASE/KINASE"/>
    <property type="match status" value="1"/>
</dbReference>
<dbReference type="GO" id="GO:0006281">
    <property type="term" value="P:DNA repair"/>
    <property type="evidence" value="ECO:0007669"/>
    <property type="project" value="TreeGrafter"/>
</dbReference>
<dbReference type="OrthoDB" id="19045at2759"/>
<protein>
    <submittedName>
        <fullName evidence="2">Uncharacterized protein</fullName>
    </submittedName>
</protein>